<comment type="caution">
    <text evidence="1">The sequence shown here is derived from an EMBL/GenBank/DDBJ whole genome shotgun (WGS) entry which is preliminary data.</text>
</comment>
<gene>
    <name evidence="1" type="ORF">HMPREF1991_02939</name>
</gene>
<dbReference type="Proteomes" id="UP000027442">
    <property type="component" value="Unassembled WGS sequence"/>
</dbReference>
<accession>A0A069QDV5</accession>
<evidence type="ECO:0000313" key="2">
    <source>
        <dbReference type="Proteomes" id="UP000027442"/>
    </source>
</evidence>
<keyword evidence="2" id="KW-1185">Reference proteome</keyword>
<name>A0A069QDV5_HOYLO</name>
<protein>
    <submittedName>
        <fullName evidence="1">Uncharacterized protein</fullName>
    </submittedName>
</protein>
<dbReference type="PATRIC" id="fig|1122985.7.peg.3039"/>
<dbReference type="EMBL" id="JNGW01000128">
    <property type="protein sequence ID" value="KDR50985.1"/>
    <property type="molecule type" value="Genomic_DNA"/>
</dbReference>
<dbReference type="AlphaFoldDB" id="A0A069QDV5"/>
<evidence type="ECO:0000313" key="1">
    <source>
        <dbReference type="EMBL" id="KDR50985.1"/>
    </source>
</evidence>
<reference evidence="1 2" key="1">
    <citation type="submission" date="2013-08" db="EMBL/GenBank/DDBJ databases">
        <authorList>
            <person name="Weinstock G."/>
            <person name="Sodergren E."/>
            <person name="Wylie T."/>
            <person name="Fulton L."/>
            <person name="Fulton R."/>
            <person name="Fronick C."/>
            <person name="O'Laughlin M."/>
            <person name="Godfrey J."/>
            <person name="Miner T."/>
            <person name="Herter B."/>
            <person name="Appelbaum E."/>
            <person name="Cordes M."/>
            <person name="Lek S."/>
            <person name="Wollam A."/>
            <person name="Pepin K.H."/>
            <person name="Palsikar V.B."/>
            <person name="Mitreva M."/>
            <person name="Wilson R.K."/>
        </authorList>
    </citation>
    <scope>NUCLEOTIDE SEQUENCE [LARGE SCALE GENOMIC DNA]</scope>
    <source>
        <strain evidence="1 2">ATCC 15930</strain>
    </source>
</reference>
<sequence>MERDSLLDGTMFLLICNPVPVDMEQQYHSLVTSPLITNCVTIGMFRGNEKGKNAVVYLGKVYA</sequence>
<dbReference type="HOGENOM" id="CLU_2882138_0_0_10"/>
<proteinExistence type="predicted"/>
<organism evidence="1 2">
    <name type="scientific">Hoylesella loescheii DSM 19665 = JCM 12249 = ATCC 15930</name>
    <dbReference type="NCBI Taxonomy" id="1122985"/>
    <lineage>
        <taxon>Bacteria</taxon>
        <taxon>Pseudomonadati</taxon>
        <taxon>Bacteroidota</taxon>
        <taxon>Bacteroidia</taxon>
        <taxon>Bacteroidales</taxon>
        <taxon>Prevotellaceae</taxon>
        <taxon>Hoylesella</taxon>
    </lineage>
</organism>